<protein>
    <recommendedName>
        <fullName evidence="1">HalX domain-containing protein</fullName>
    </recommendedName>
</protein>
<gene>
    <name evidence="2" type="ORF">DV733_11715</name>
</gene>
<organism evidence="2 3">
    <name type="scientific">Halapricum salinum</name>
    <dbReference type="NCBI Taxonomy" id="1457250"/>
    <lineage>
        <taxon>Archaea</taxon>
        <taxon>Methanobacteriati</taxon>
        <taxon>Methanobacteriota</taxon>
        <taxon>Stenosarchaea group</taxon>
        <taxon>Halobacteria</taxon>
        <taxon>Halobacteriales</taxon>
        <taxon>Haloarculaceae</taxon>
        <taxon>Halapricum</taxon>
    </lineage>
</organism>
<dbReference type="InterPro" id="IPR013971">
    <property type="entry name" value="HalX_domain"/>
</dbReference>
<dbReference type="InterPro" id="IPR011006">
    <property type="entry name" value="CheY-like_superfamily"/>
</dbReference>
<dbReference type="KEGG" id="hsn:DV733_11715"/>
<proteinExistence type="predicted"/>
<name>A0A4D6HFC0_9EURY</name>
<dbReference type="Proteomes" id="UP000296706">
    <property type="component" value="Chromosome"/>
</dbReference>
<dbReference type="RefSeq" id="WP_049994532.1">
    <property type="nucleotide sequence ID" value="NZ_CP031310.1"/>
</dbReference>
<evidence type="ECO:0000313" key="2">
    <source>
        <dbReference type="EMBL" id="QCC51858.1"/>
    </source>
</evidence>
<dbReference type="GeneID" id="39848539"/>
<keyword evidence="3" id="KW-1185">Reference proteome</keyword>
<reference evidence="2 3" key="1">
    <citation type="journal article" date="2019" name="Nat. Commun.">
        <title>A new type of DNA phosphorothioation-based antiviral system in archaea.</title>
        <authorList>
            <person name="Xiong L."/>
            <person name="Liu S."/>
            <person name="Chen S."/>
            <person name="Xiao Y."/>
            <person name="Zhu B."/>
            <person name="Gao Y."/>
            <person name="Zhang Y."/>
            <person name="Chen B."/>
            <person name="Luo J."/>
            <person name="Deng Z."/>
            <person name="Chen X."/>
            <person name="Wang L."/>
            <person name="Chen S."/>
        </authorList>
    </citation>
    <scope>NUCLEOTIDE SEQUENCE [LARGE SCALE GENOMIC DNA]</scope>
    <source>
        <strain evidence="2 3">CBA1105</strain>
    </source>
</reference>
<feature type="domain" description="HalX" evidence="1">
    <location>
        <begin position="113"/>
        <end position="172"/>
    </location>
</feature>
<dbReference type="SUPFAM" id="SSF52172">
    <property type="entry name" value="CheY-like"/>
    <property type="match status" value="1"/>
</dbReference>
<sequence length="181" mass="19671">MASARGAVIVGGATPDATDRLAEVLRAGYPAHTAYDGDAVLASLDNSVDVVLVDTRLADLSLHSLYERRANSEPYFQIGLLAASGETPQWIDAVIDPSIGDEDLRQVADWLATRATYRKCLDTFYNLASKHASLADEEDSVDPAQLEARLDRLRAEIDDAVADLDDESLFEVALDGFENEE</sequence>
<dbReference type="Pfam" id="PF08663">
    <property type="entry name" value="HalX"/>
    <property type="match status" value="1"/>
</dbReference>
<evidence type="ECO:0000259" key="1">
    <source>
        <dbReference type="Pfam" id="PF08663"/>
    </source>
</evidence>
<dbReference type="EMBL" id="CP031310">
    <property type="protein sequence ID" value="QCC51858.1"/>
    <property type="molecule type" value="Genomic_DNA"/>
</dbReference>
<accession>A0A4D6HFC0</accession>
<dbReference type="AlphaFoldDB" id="A0A4D6HFC0"/>
<evidence type="ECO:0000313" key="3">
    <source>
        <dbReference type="Proteomes" id="UP000296706"/>
    </source>
</evidence>
<dbReference type="STRING" id="1457250.GCA_000755225_00546"/>